<sequence length="349" mass="40175">MFFNILLFFFSPFFKSIFGRPQKFLLLFLCIPSIIEAQPKKTVLVIYTYDSFIADWGAGPGIKKSFEKNCDCQLKWVSFKDGVSLLNRLRMGNTNHSADIVLGLDNNLLISAEKTGLFVESKIDTSRMHLPKNWESKIFIPYDFGYFSFVYNKNKLKDPPKSLYELLNSNKTWKLIYQDPRTSTPGLGLLLFIQKVYGAEAPKIWTKLAAKTVTVTKSWGEAYGLFLKGESDFVWSYTTSPAYHIIEEKNHQYAAMNFSEGHYLQIETVAQLAASQNPKLAQRFMEFVLTSEFQKHIATGNWMYPVIKITLPKGFDELIQPQKVLHYSSNEAAENRNKWINLWQTTVSL</sequence>
<dbReference type="CDD" id="cd13545">
    <property type="entry name" value="PBP2_TbpA"/>
    <property type="match status" value="1"/>
</dbReference>
<dbReference type="NCBIfam" id="TIGR01254">
    <property type="entry name" value="sfuA"/>
    <property type="match status" value="1"/>
</dbReference>
<dbReference type="SUPFAM" id="SSF53850">
    <property type="entry name" value="Periplasmic binding protein-like II"/>
    <property type="match status" value="1"/>
</dbReference>
<keyword evidence="5" id="KW-0732">Signal</keyword>
<gene>
    <name evidence="7" type="ORF">CJJ18_02690</name>
</gene>
<organism evidence="7 8">
    <name type="scientific">Candidatus Williamhamiltonella defendens</name>
    <dbReference type="NCBI Taxonomy" id="138072"/>
    <lineage>
        <taxon>Bacteria</taxon>
        <taxon>Pseudomonadati</taxon>
        <taxon>Pseudomonadota</taxon>
        <taxon>Gammaproteobacteria</taxon>
        <taxon>Enterobacterales</taxon>
        <taxon>Enterobacteriaceae</taxon>
        <taxon>aphid secondary symbionts</taxon>
        <taxon>Candidatus Williamhamiltonella</taxon>
    </lineage>
</organism>
<evidence type="ECO:0000313" key="8">
    <source>
        <dbReference type="Proteomes" id="UP000792865"/>
    </source>
</evidence>
<evidence type="ECO:0000256" key="6">
    <source>
        <dbReference type="ARBA" id="ARBA00022764"/>
    </source>
</evidence>
<evidence type="ECO:0000256" key="4">
    <source>
        <dbReference type="ARBA" id="ARBA00022448"/>
    </source>
</evidence>
<dbReference type="RefSeq" id="WP_095034005.1">
    <property type="nucleotide sequence ID" value="NZ_CAWNYN010000001.1"/>
</dbReference>
<evidence type="ECO:0000256" key="3">
    <source>
        <dbReference type="ARBA" id="ARBA00019815"/>
    </source>
</evidence>
<dbReference type="Proteomes" id="UP000792865">
    <property type="component" value="Chromosome"/>
</dbReference>
<accession>A0AAC9VJF4</accession>
<proteinExistence type="inferred from homology"/>
<dbReference type="GO" id="GO:0015888">
    <property type="term" value="P:thiamine transport"/>
    <property type="evidence" value="ECO:0007669"/>
    <property type="project" value="InterPro"/>
</dbReference>
<keyword evidence="6" id="KW-0574">Periplasm</keyword>
<dbReference type="InterPro" id="IPR006059">
    <property type="entry name" value="SBP"/>
</dbReference>
<name>A0AAC9VJF4_9ENTR</name>
<dbReference type="GO" id="GO:0030976">
    <property type="term" value="F:thiamine pyrophosphate binding"/>
    <property type="evidence" value="ECO:0007669"/>
    <property type="project" value="TreeGrafter"/>
</dbReference>
<dbReference type="GO" id="GO:0030975">
    <property type="term" value="F:thiamine binding"/>
    <property type="evidence" value="ECO:0007669"/>
    <property type="project" value="InterPro"/>
</dbReference>
<protein>
    <recommendedName>
        <fullName evidence="3">Thiamine-binding periplasmic protein</fullName>
    </recommendedName>
</protein>
<dbReference type="PANTHER" id="PTHR30006">
    <property type="entry name" value="THIAMINE-BINDING PERIPLASMIC PROTEIN-RELATED"/>
    <property type="match status" value="1"/>
</dbReference>
<dbReference type="Gene3D" id="3.40.190.10">
    <property type="entry name" value="Periplasmic binding protein-like II"/>
    <property type="match status" value="2"/>
</dbReference>
<evidence type="ECO:0000256" key="5">
    <source>
        <dbReference type="ARBA" id="ARBA00022729"/>
    </source>
</evidence>
<dbReference type="PANTHER" id="PTHR30006:SF3">
    <property type="entry name" value="THIAMINE-BINDING PERIPLASMIC PROTEIN"/>
    <property type="match status" value="1"/>
</dbReference>
<dbReference type="Pfam" id="PF01547">
    <property type="entry name" value="SBP_bac_1"/>
    <property type="match status" value="1"/>
</dbReference>
<dbReference type="InterPro" id="IPR005967">
    <property type="entry name" value="ThiB"/>
</dbReference>
<dbReference type="NCBIfam" id="TIGR01276">
    <property type="entry name" value="thiB"/>
    <property type="match status" value="1"/>
</dbReference>
<dbReference type="GO" id="GO:0030288">
    <property type="term" value="C:outer membrane-bounded periplasmic space"/>
    <property type="evidence" value="ECO:0007669"/>
    <property type="project" value="InterPro"/>
</dbReference>
<keyword evidence="4" id="KW-0813">Transport</keyword>
<dbReference type="AlphaFoldDB" id="A0AAC9VJF4"/>
<evidence type="ECO:0000256" key="1">
    <source>
        <dbReference type="ARBA" id="ARBA00004418"/>
    </source>
</evidence>
<dbReference type="EMBL" id="CP022932">
    <property type="protein sequence ID" value="ASV33172.1"/>
    <property type="molecule type" value="Genomic_DNA"/>
</dbReference>
<reference evidence="7" key="1">
    <citation type="submission" date="2017-08" db="EMBL/GenBank/DDBJ databases">
        <title>Genome sequence of Candidatus Hamiltonella defensa from Acyrthosiphon pisum strain MI47.</title>
        <authorList>
            <person name="Patel V.A."/>
            <person name="Chevignon G."/>
            <person name="Russell J.A."/>
            <person name="Oliver K.M."/>
        </authorList>
    </citation>
    <scope>NUCLEOTIDE SEQUENCE</scope>
    <source>
        <strain evidence="7">MI47</strain>
    </source>
</reference>
<evidence type="ECO:0000256" key="2">
    <source>
        <dbReference type="ARBA" id="ARBA00008520"/>
    </source>
</evidence>
<evidence type="ECO:0000313" key="7">
    <source>
        <dbReference type="EMBL" id="ASV33172.1"/>
    </source>
</evidence>
<comment type="subcellular location">
    <subcellularLocation>
        <location evidence="1">Periplasm</location>
    </subcellularLocation>
</comment>
<dbReference type="InterPro" id="IPR005948">
    <property type="entry name" value="ThiB-like"/>
</dbReference>
<comment type="similarity">
    <text evidence="2">Belongs to the bacterial solute-binding protein 1 family.</text>
</comment>